<dbReference type="AlphaFoldDB" id="A0A6L2P333"/>
<feature type="region of interest" description="Disordered" evidence="1">
    <location>
        <begin position="918"/>
        <end position="961"/>
    </location>
</feature>
<proteinExistence type="predicted"/>
<name>A0A6L2P333_TANCI</name>
<reference evidence="2" key="1">
    <citation type="journal article" date="2019" name="Sci. Rep.">
        <title>Draft genome of Tanacetum cinerariifolium, the natural source of mosquito coil.</title>
        <authorList>
            <person name="Yamashiro T."/>
            <person name="Shiraishi A."/>
            <person name="Satake H."/>
            <person name="Nakayama K."/>
        </authorList>
    </citation>
    <scope>NUCLEOTIDE SEQUENCE</scope>
</reference>
<feature type="region of interest" description="Disordered" evidence="1">
    <location>
        <begin position="603"/>
        <end position="632"/>
    </location>
</feature>
<feature type="compositionally biased region" description="Basic and acidic residues" evidence="1">
    <location>
        <begin position="922"/>
        <end position="939"/>
    </location>
</feature>
<comment type="caution">
    <text evidence="2">The sequence shown here is derived from an EMBL/GenBank/DDBJ whole genome shotgun (WGS) entry which is preliminary data.</text>
</comment>
<feature type="compositionally biased region" description="Basic and acidic residues" evidence="1">
    <location>
        <begin position="619"/>
        <end position="632"/>
    </location>
</feature>
<dbReference type="EMBL" id="BKCJ010010726">
    <property type="protein sequence ID" value="GEU92860.1"/>
    <property type="molecule type" value="Genomic_DNA"/>
</dbReference>
<organism evidence="2">
    <name type="scientific">Tanacetum cinerariifolium</name>
    <name type="common">Dalmatian daisy</name>
    <name type="synonym">Chrysanthemum cinerariifolium</name>
    <dbReference type="NCBI Taxonomy" id="118510"/>
    <lineage>
        <taxon>Eukaryota</taxon>
        <taxon>Viridiplantae</taxon>
        <taxon>Streptophyta</taxon>
        <taxon>Embryophyta</taxon>
        <taxon>Tracheophyta</taxon>
        <taxon>Spermatophyta</taxon>
        <taxon>Magnoliopsida</taxon>
        <taxon>eudicotyledons</taxon>
        <taxon>Gunneridae</taxon>
        <taxon>Pentapetalae</taxon>
        <taxon>asterids</taxon>
        <taxon>campanulids</taxon>
        <taxon>Asterales</taxon>
        <taxon>Asteraceae</taxon>
        <taxon>Asteroideae</taxon>
        <taxon>Anthemideae</taxon>
        <taxon>Anthemidinae</taxon>
        <taxon>Tanacetum</taxon>
    </lineage>
</organism>
<evidence type="ECO:0000256" key="1">
    <source>
        <dbReference type="SAM" id="MobiDB-lite"/>
    </source>
</evidence>
<accession>A0A6L2P333</accession>
<dbReference type="Pfam" id="PF14223">
    <property type="entry name" value="Retrotran_gag_2"/>
    <property type="match status" value="1"/>
</dbReference>
<feature type="region of interest" description="Disordered" evidence="1">
    <location>
        <begin position="889"/>
        <end position="908"/>
    </location>
</feature>
<gene>
    <name evidence="2" type="ORF">Tci_064838</name>
</gene>
<feature type="region of interest" description="Disordered" evidence="1">
    <location>
        <begin position="265"/>
        <end position="293"/>
    </location>
</feature>
<feature type="compositionally biased region" description="Polar residues" evidence="1">
    <location>
        <begin position="271"/>
        <end position="280"/>
    </location>
</feature>
<evidence type="ECO:0000313" key="2">
    <source>
        <dbReference type="EMBL" id="GEU92860.1"/>
    </source>
</evidence>
<feature type="region of interest" description="Disordered" evidence="1">
    <location>
        <begin position="402"/>
        <end position="431"/>
    </location>
</feature>
<protein>
    <submittedName>
        <fullName evidence="2">Uncharacterized protein</fullName>
    </submittedName>
</protein>
<sequence>MEDEDKTPVAPTTAKQRLARKNELKARGTLLMALLDKNYLKFNIHKDAKTLMEEIKKRFGGNKETKKVQKTLLKQQYKNFTGSSSESLDQIHDRLQKLINQLEILGEFLSQEYINLKFLRSLHAEWRTHTLIWRNKTDLEDHSLNDLFNSLKIYEAEVKSFSSASTSTQNIAFVSSQNTDSTNKSVNVVASVSAASVKSATTATGEDTFVMVWAAMTAAFRQKKNQPTMPSWNSPPQVFPVLIMRPTAPIIEYWVSESEDEYECKPMPTQKAPSFVQTSEPVKPPRSSVKPIEHPIPAANLKTNIPKPKGHGNSRNRKACFVCKSLTYLIKNCDYYEKKMVQTPARNHAKRGNHQHYTRMTHPNPHRHVVPTAVLTRSKLVLLTAARPVTTVVPHNKVIRPRPAKTVGTKPHSPPRRTINHMPSPPASNFPPKVTTVKAPKVNAFKGQSTSCFERQRSVNSGCSRHMTGNMTYLTDFEEINGGYVAFGRNPKGGKITGKFYRKDDEGFLVGYSVSSKAFKVFNSRTRIVQDTLHINFLKNKPNAGSGLTWLFDIDTLTKSMNYQPVTAGNQPNPSAGIQEQFDAEKAREGNVQQYMLFPLWSSGSKDPQNTDDDATFDCQEKKHDDKTKKEAKGKSLVELSTRFRNLIEEFEDFSDNSINEVNAASTPAPAVGESLYVDPSQYPDDSNMLALEDITYSDDKEDVGAEADFTNLETTITVSPIQITRVHKDHPVKQIIGDLSLATQTRSMTRMVKEQEQGGLTQINNEDFHTCMFACFLSQEEPKRVHQALKDPSWIEAMQEELLQFKMQKVWVLVDLPNGKRAIDGKSASTSIDTEKPLLKDPDREDVNVHTYRLISWQCKKQTVVATSSTEAAYVAATIADDIAVDDVPAADAEPTPPSRQREGKTRQCCVEISSIEEETIDRSPSQKEYDEKSKEKLEEEESRALKRKTKSSKEKAVKKQKLDEEVEELKKHLQIMPNDEDDVYTEATPLALKVSVIDYEIHTENNKPYYKIIRADGTHQLFLSFLSLLRNFDKEDLEMLWQIVKERFASSKPKNFLDDFLLTTLKAMFEKPDVEAQI</sequence>